<evidence type="ECO:0000313" key="1">
    <source>
        <dbReference type="EMBL" id="GGN29293.1"/>
    </source>
</evidence>
<organism evidence="1 2">
    <name type="scientific">Lentzea pudingi</name>
    <dbReference type="NCBI Taxonomy" id="1789439"/>
    <lineage>
        <taxon>Bacteria</taxon>
        <taxon>Bacillati</taxon>
        <taxon>Actinomycetota</taxon>
        <taxon>Actinomycetes</taxon>
        <taxon>Pseudonocardiales</taxon>
        <taxon>Pseudonocardiaceae</taxon>
        <taxon>Lentzea</taxon>
    </lineage>
</organism>
<protein>
    <submittedName>
        <fullName evidence="1">Uncharacterized protein</fullName>
    </submittedName>
</protein>
<reference evidence="2" key="1">
    <citation type="journal article" date="2019" name="Int. J. Syst. Evol. Microbiol.">
        <title>The Global Catalogue of Microorganisms (GCM) 10K type strain sequencing project: providing services to taxonomists for standard genome sequencing and annotation.</title>
        <authorList>
            <consortium name="The Broad Institute Genomics Platform"/>
            <consortium name="The Broad Institute Genome Sequencing Center for Infectious Disease"/>
            <person name="Wu L."/>
            <person name="Ma J."/>
        </authorList>
    </citation>
    <scope>NUCLEOTIDE SEQUENCE [LARGE SCALE GENOMIC DNA]</scope>
    <source>
        <strain evidence="2">CGMCC 4.7319</strain>
    </source>
</reference>
<gene>
    <name evidence="1" type="ORF">GCM10011609_86210</name>
</gene>
<name>A0ABQ2IWI3_9PSEU</name>
<keyword evidence="2" id="KW-1185">Reference proteome</keyword>
<dbReference type="EMBL" id="BMNC01000030">
    <property type="protein sequence ID" value="GGN29293.1"/>
    <property type="molecule type" value="Genomic_DNA"/>
</dbReference>
<evidence type="ECO:0000313" key="2">
    <source>
        <dbReference type="Proteomes" id="UP000597656"/>
    </source>
</evidence>
<accession>A0ABQ2IWI3</accession>
<dbReference type="RefSeq" id="WP_189160629.1">
    <property type="nucleotide sequence ID" value="NZ_BMNC01000030.1"/>
</dbReference>
<proteinExistence type="predicted"/>
<sequence>MIRILFTLHSNDGDTDSHEISSATHVPRIGELVSVEPYRCYQVLDVLWHLDDDPCVSITACELDWHKHMAKTRAAWDYANRP</sequence>
<dbReference type="Proteomes" id="UP000597656">
    <property type="component" value="Unassembled WGS sequence"/>
</dbReference>
<comment type="caution">
    <text evidence="1">The sequence shown here is derived from an EMBL/GenBank/DDBJ whole genome shotgun (WGS) entry which is preliminary data.</text>
</comment>